<comment type="caution">
    <text evidence="4">The sequence shown here is derived from an EMBL/GenBank/DDBJ whole genome shotgun (WGS) entry which is preliminary data.</text>
</comment>
<proteinExistence type="predicted"/>
<evidence type="ECO:0000313" key="4">
    <source>
        <dbReference type="EMBL" id="KAK9763363.1"/>
    </source>
</evidence>
<dbReference type="SMART" id="SM01408">
    <property type="entry name" value="ING"/>
    <property type="match status" value="1"/>
</dbReference>
<dbReference type="EMBL" id="JASJQH010000659">
    <property type="protein sequence ID" value="KAK9763363.1"/>
    <property type="molecule type" value="Genomic_DNA"/>
</dbReference>
<evidence type="ECO:0000259" key="3">
    <source>
        <dbReference type="SMART" id="SM01408"/>
    </source>
</evidence>
<feature type="coiled-coil region" evidence="2">
    <location>
        <begin position="22"/>
        <end position="49"/>
    </location>
</feature>
<evidence type="ECO:0000256" key="1">
    <source>
        <dbReference type="ARBA" id="ARBA00022853"/>
    </source>
</evidence>
<dbReference type="PANTHER" id="PTHR10333">
    <property type="entry name" value="INHIBITOR OF GROWTH PROTEIN"/>
    <property type="match status" value="1"/>
</dbReference>
<dbReference type="Proteomes" id="UP001479436">
    <property type="component" value="Unassembled WGS sequence"/>
</dbReference>
<feature type="domain" description="Inhibitor of growth protein N-terminal histone-binding" evidence="3">
    <location>
        <begin position="7"/>
        <end position="104"/>
    </location>
</feature>
<dbReference type="PANTHER" id="PTHR10333:SF100">
    <property type="entry name" value="CHROMATIN MODIFICATION-RELATED PROTEIN YNG2"/>
    <property type="match status" value="1"/>
</dbReference>
<evidence type="ECO:0000256" key="2">
    <source>
        <dbReference type="SAM" id="Coils"/>
    </source>
</evidence>
<keyword evidence="2" id="KW-0175">Coiled coil</keyword>
<evidence type="ECO:0000313" key="5">
    <source>
        <dbReference type="Proteomes" id="UP001479436"/>
    </source>
</evidence>
<protein>
    <submittedName>
        <fullName evidence="4">Histone acetyltransferase complex subunit</fullName>
    </submittedName>
</protein>
<dbReference type="Gene3D" id="6.10.140.1740">
    <property type="match status" value="1"/>
</dbReference>
<keyword evidence="1" id="KW-0156">Chromatin regulator</keyword>
<name>A0ABR2WPB0_9FUNG</name>
<organism evidence="4 5">
    <name type="scientific">Basidiobolus ranarum</name>
    <dbReference type="NCBI Taxonomy" id="34480"/>
    <lineage>
        <taxon>Eukaryota</taxon>
        <taxon>Fungi</taxon>
        <taxon>Fungi incertae sedis</taxon>
        <taxon>Zoopagomycota</taxon>
        <taxon>Entomophthoromycotina</taxon>
        <taxon>Basidiobolomycetes</taxon>
        <taxon>Basidiobolales</taxon>
        <taxon>Basidiobolaceae</taxon>
        <taxon>Basidiobolus</taxon>
    </lineage>
</organism>
<dbReference type="CDD" id="cd16858">
    <property type="entry name" value="ING_ING3_Yng2p"/>
    <property type="match status" value="1"/>
</dbReference>
<keyword evidence="5" id="KW-1185">Reference proteome</keyword>
<gene>
    <name evidence="4" type="primary">YNG2</name>
    <name evidence="4" type="ORF">K7432_010030</name>
</gene>
<dbReference type="InterPro" id="IPR028651">
    <property type="entry name" value="ING_fam"/>
</dbReference>
<reference evidence="4 5" key="1">
    <citation type="submission" date="2023-04" db="EMBL/GenBank/DDBJ databases">
        <title>Genome of Basidiobolus ranarum AG-B5.</title>
        <authorList>
            <person name="Stajich J.E."/>
            <person name="Carter-House D."/>
            <person name="Gryganskyi A."/>
        </authorList>
    </citation>
    <scope>NUCLEOTIDE SEQUENCE [LARGE SCALE GENOMIC DNA]</scope>
    <source>
        <strain evidence="4 5">AG-B5</strain>
    </source>
</reference>
<dbReference type="Pfam" id="PF12998">
    <property type="entry name" value="ING"/>
    <property type="match status" value="1"/>
</dbReference>
<accession>A0ABR2WPB0</accession>
<sequence length="105" mass="12361">MEDAGVYLQEFISSLDNLPSEVQHLMTELEKKDAQYQDLRRQIQQRDRSVQGFIKTHGYQVSNPQEKPLINKIQRDFTRAQEVADEKIHIAERALELVEPHIYII</sequence>
<dbReference type="InterPro" id="IPR024610">
    <property type="entry name" value="ING_N_histone-binding"/>
</dbReference>